<evidence type="ECO:0000256" key="2">
    <source>
        <dbReference type="ARBA" id="ARBA00023211"/>
    </source>
</evidence>
<dbReference type="Proteomes" id="UP000183255">
    <property type="component" value="Unassembled WGS sequence"/>
</dbReference>
<evidence type="ECO:0000256" key="1">
    <source>
        <dbReference type="ARBA" id="ARBA00022801"/>
    </source>
</evidence>
<keyword evidence="2 4" id="KW-0464">Manganese</keyword>
<comment type="catalytic activity">
    <reaction evidence="4">
        <text>beta-D-fructose 1,6-bisphosphate + H2O = beta-D-fructose 6-phosphate + phosphate</text>
        <dbReference type="Rhea" id="RHEA:11064"/>
        <dbReference type="ChEBI" id="CHEBI:15377"/>
        <dbReference type="ChEBI" id="CHEBI:32966"/>
        <dbReference type="ChEBI" id="CHEBI:43474"/>
        <dbReference type="ChEBI" id="CHEBI:57634"/>
        <dbReference type="EC" id="3.1.3.11"/>
    </reaction>
</comment>
<proteinExistence type="inferred from homology"/>
<evidence type="ECO:0000313" key="5">
    <source>
        <dbReference type="EMBL" id="SDJ07605.1"/>
    </source>
</evidence>
<dbReference type="UniPathway" id="UPA00138"/>
<dbReference type="HAMAP" id="MF_01854">
    <property type="entry name" value="FBPase_class3"/>
    <property type="match status" value="1"/>
</dbReference>
<comment type="cofactor">
    <cofactor evidence="4">
        <name>Mn(2+)</name>
        <dbReference type="ChEBI" id="CHEBI:29035"/>
    </cofactor>
</comment>
<dbReference type="InterPro" id="IPR009164">
    <property type="entry name" value="FBPtase_class3"/>
</dbReference>
<comment type="similarity">
    <text evidence="4">Belongs to the FBPase class 3 family.</text>
</comment>
<dbReference type="RefSeq" id="WP_036909382.1">
    <property type="nucleotide sequence ID" value="NZ_FNDZ01000007.1"/>
</dbReference>
<accession>A0A1G8QTC9</accession>
<dbReference type="Pfam" id="PF06874">
    <property type="entry name" value="FBPase_2"/>
    <property type="match status" value="1"/>
</dbReference>
<keyword evidence="1 4" id="KW-0378">Hydrolase</keyword>
<gene>
    <name evidence="4" type="primary">fbp</name>
    <name evidence="5" type="ORF">SAMN05421804_10749</name>
</gene>
<name>A0A1G8QTC9_9CLOT</name>
<protein>
    <recommendedName>
        <fullName evidence="4">Fructose-1,6-bisphosphatase class 3</fullName>
        <shortName evidence="4">FBPase class 3</shortName>
        <ecNumber evidence="4">3.1.3.11</ecNumber>
    </recommendedName>
    <alternativeName>
        <fullName evidence="4">D-fructose-1,6-bisphosphate 1-phosphohydrolase class 3</fullName>
    </alternativeName>
</protein>
<dbReference type="EC" id="3.1.3.11" evidence="4"/>
<organism evidence="5 6">
    <name type="scientific">Proteiniclasticum ruminis</name>
    <dbReference type="NCBI Taxonomy" id="398199"/>
    <lineage>
        <taxon>Bacteria</taxon>
        <taxon>Bacillati</taxon>
        <taxon>Bacillota</taxon>
        <taxon>Clostridia</taxon>
        <taxon>Eubacteriales</taxon>
        <taxon>Clostridiaceae</taxon>
        <taxon>Proteiniclasticum</taxon>
    </lineage>
</organism>
<evidence type="ECO:0000256" key="4">
    <source>
        <dbReference type="HAMAP-Rule" id="MF_01854"/>
    </source>
</evidence>
<evidence type="ECO:0000256" key="3">
    <source>
        <dbReference type="ARBA" id="ARBA00023277"/>
    </source>
</evidence>
<dbReference type="SUPFAM" id="SSF56300">
    <property type="entry name" value="Metallo-dependent phosphatases"/>
    <property type="match status" value="1"/>
</dbReference>
<comment type="pathway">
    <text evidence="4">Carbohydrate biosynthesis; gluconeogenesis.</text>
</comment>
<keyword evidence="3 4" id="KW-0119">Carbohydrate metabolism</keyword>
<dbReference type="EMBL" id="FNDZ01000007">
    <property type="protein sequence ID" value="SDJ07605.1"/>
    <property type="molecule type" value="Genomic_DNA"/>
</dbReference>
<evidence type="ECO:0000313" key="6">
    <source>
        <dbReference type="Proteomes" id="UP000183255"/>
    </source>
</evidence>
<sequence>MTNELTGSEVKTIRDLDYLTLLAKQYPTIDAATTEIINLQAILDLPKGTEHFLSDIHGEFESFRHVLKNASGVIRNKINDLYGNTLREAEKRALATLIYYPNEKLDMLDINERELSDWYKVHLFRLIEVCKRVSSKYTRSKVRKAFPKEFAYILDELLNENEDRINKYDYYNKIIDTIIDLDRSRAFIVAICNLIQRFAVDRLHIIGDIYDRGPGADIIMDMLKEYHSLDIQWGNHDMIWMGACAGNEALIANVIRITARYNHLELLEDRYGINLLPLATFAMDTYGNEELKNFMPRGVEITEKNQREMEMVAKIHKAIFLIQMKLEAEIIYRHPEYGMNDRMLLDMIDYEKGTILVDGVEYALNSKEFPTIDPKNPFILTEEEKEIVDRLKRSFMNSLRLNDHVKLLYSKGSMYKVFNGNLLLHGCIPMEANGDFMPIMIDGEEYHGKRALDELERLARQGYFNNDPVLREKGLDAMWYLWCGPASPLFGKKKMATFERYYIEERETHAEEKNPYYKDRENIKWIEKILADFGLDIETSHLINGHVPVKVMKGESPIKAGGKLLVIDGGFAKAYQKETGIAGYTLIYNSHGMNLVSHEPFESTKKAIMEEKDIVSTVMVLESVTSRRRVADTDTGYELKSQVEDLLQLVNAYRKGYIKEMIQTAYINETKP</sequence>
<dbReference type="AlphaFoldDB" id="A0A1G8QTC9"/>
<dbReference type="GO" id="GO:0042132">
    <property type="term" value="F:fructose 1,6-bisphosphate 1-phosphatase activity"/>
    <property type="evidence" value="ECO:0007669"/>
    <property type="project" value="UniProtKB-UniRule"/>
</dbReference>
<dbReference type="InterPro" id="IPR029052">
    <property type="entry name" value="Metallo-depent_PP-like"/>
</dbReference>
<dbReference type="PIRSF" id="PIRSF000906">
    <property type="entry name" value="FBPtase_Bacill"/>
    <property type="match status" value="1"/>
</dbReference>
<reference evidence="5 6" key="1">
    <citation type="submission" date="2016-10" db="EMBL/GenBank/DDBJ databases">
        <authorList>
            <person name="de Groot N.N."/>
        </authorList>
    </citation>
    <scope>NUCLEOTIDE SEQUENCE [LARGE SCALE GENOMIC DNA]</scope>
    <source>
        <strain evidence="5 6">CGMCC 1.5058</strain>
    </source>
</reference>
<dbReference type="GO" id="GO:0006094">
    <property type="term" value="P:gluconeogenesis"/>
    <property type="evidence" value="ECO:0007669"/>
    <property type="project" value="UniProtKB-UniRule"/>
</dbReference>